<evidence type="ECO:0000256" key="2">
    <source>
        <dbReference type="ARBA" id="ARBA00022475"/>
    </source>
</evidence>
<accession>A0A382QE60</accession>
<sequence>MLGPIRKFSTSIYAKILLGIVIIPFVFWGMGSSFRGGDKNIIVVIENEKYTTEAFVNFIRKFSSDKKIEKNKIEEFLSAFIGEKLMEKEVEHFGIKLSDNSLSKLIKHQKGFERENKFSRIEYEKFLLKNNITAASFESNFSKHEKKKQFLDFI</sequence>
<evidence type="ECO:0000256" key="1">
    <source>
        <dbReference type="ARBA" id="ARBA00004236"/>
    </source>
</evidence>
<protein>
    <recommendedName>
        <fullName evidence="7">SurA N-terminal domain-containing protein</fullName>
    </recommendedName>
</protein>
<keyword evidence="2" id="KW-1003">Cell membrane</keyword>
<gene>
    <name evidence="6" type="ORF">METZ01_LOCUS336580</name>
</gene>
<comment type="subcellular location">
    <subcellularLocation>
        <location evidence="1">Cell membrane</location>
    </subcellularLocation>
</comment>
<feature type="non-terminal residue" evidence="6">
    <location>
        <position position="154"/>
    </location>
</feature>
<dbReference type="InterPro" id="IPR052029">
    <property type="entry name" value="PpiD_chaperone"/>
</dbReference>
<dbReference type="Gene3D" id="1.10.4030.10">
    <property type="entry name" value="Porin chaperone SurA, peptide-binding domain"/>
    <property type="match status" value="1"/>
</dbReference>
<evidence type="ECO:0000256" key="5">
    <source>
        <dbReference type="SAM" id="Phobius"/>
    </source>
</evidence>
<evidence type="ECO:0000256" key="4">
    <source>
        <dbReference type="ARBA" id="ARBA00023186"/>
    </source>
</evidence>
<evidence type="ECO:0000256" key="3">
    <source>
        <dbReference type="ARBA" id="ARBA00023136"/>
    </source>
</evidence>
<dbReference type="EMBL" id="UINC01113841">
    <property type="protein sequence ID" value="SVC83726.1"/>
    <property type="molecule type" value="Genomic_DNA"/>
</dbReference>
<dbReference type="GO" id="GO:0005886">
    <property type="term" value="C:plasma membrane"/>
    <property type="evidence" value="ECO:0007669"/>
    <property type="project" value="UniProtKB-SubCell"/>
</dbReference>
<proteinExistence type="predicted"/>
<dbReference type="InterPro" id="IPR027304">
    <property type="entry name" value="Trigger_fact/SurA_dom_sf"/>
</dbReference>
<organism evidence="6">
    <name type="scientific">marine metagenome</name>
    <dbReference type="NCBI Taxonomy" id="408172"/>
    <lineage>
        <taxon>unclassified sequences</taxon>
        <taxon>metagenomes</taxon>
        <taxon>ecological metagenomes</taxon>
    </lineage>
</organism>
<evidence type="ECO:0000313" key="6">
    <source>
        <dbReference type="EMBL" id="SVC83726.1"/>
    </source>
</evidence>
<keyword evidence="5" id="KW-0812">Transmembrane</keyword>
<keyword evidence="5" id="KW-1133">Transmembrane helix</keyword>
<dbReference type="Pfam" id="PF13624">
    <property type="entry name" value="SurA_N_3"/>
    <property type="match status" value="1"/>
</dbReference>
<dbReference type="AlphaFoldDB" id="A0A382QE60"/>
<evidence type="ECO:0008006" key="7">
    <source>
        <dbReference type="Google" id="ProtNLM"/>
    </source>
</evidence>
<dbReference type="PANTHER" id="PTHR47529:SF1">
    <property type="entry name" value="PERIPLASMIC CHAPERONE PPID"/>
    <property type="match status" value="1"/>
</dbReference>
<keyword evidence="4" id="KW-0143">Chaperone</keyword>
<dbReference type="PANTHER" id="PTHR47529">
    <property type="entry name" value="PEPTIDYL-PROLYL CIS-TRANS ISOMERASE D"/>
    <property type="match status" value="1"/>
</dbReference>
<dbReference type="SUPFAM" id="SSF109998">
    <property type="entry name" value="Triger factor/SurA peptide-binding domain-like"/>
    <property type="match status" value="1"/>
</dbReference>
<feature type="transmembrane region" description="Helical" evidence="5">
    <location>
        <begin position="12"/>
        <end position="31"/>
    </location>
</feature>
<reference evidence="6" key="1">
    <citation type="submission" date="2018-05" db="EMBL/GenBank/DDBJ databases">
        <authorList>
            <person name="Lanie J.A."/>
            <person name="Ng W.-L."/>
            <person name="Kazmierczak K.M."/>
            <person name="Andrzejewski T.M."/>
            <person name="Davidsen T.M."/>
            <person name="Wayne K.J."/>
            <person name="Tettelin H."/>
            <person name="Glass J.I."/>
            <person name="Rusch D."/>
            <person name="Podicherti R."/>
            <person name="Tsui H.-C.T."/>
            <person name="Winkler M.E."/>
        </authorList>
    </citation>
    <scope>NUCLEOTIDE SEQUENCE</scope>
</reference>
<name>A0A382QE60_9ZZZZ</name>
<keyword evidence="3 5" id="KW-0472">Membrane</keyword>